<dbReference type="InterPro" id="IPR027417">
    <property type="entry name" value="P-loop_NTPase"/>
</dbReference>
<accession>A0AAE4ALX5</accession>
<evidence type="ECO:0000259" key="1">
    <source>
        <dbReference type="Pfam" id="PF01695"/>
    </source>
</evidence>
<sequence>MKEEVSRIVSRLAAIRDSRDSLLTSPAYECEKCKDTGYVEWTDENGLLMSRRCDCGLIDRQIQSRRMRFAAIPEKYREIKLTDFKMPYRKAEARQNAAKALAVVKEYLTNFEEYQSKNKGLYFYSGIRGSGKTMLMCGVCNFLMEHGHTAKFATSGQIINEIKSTWDRGSETTTSQLLEHLSTTEILAIDDFGAERASEWVDSVFYDIINQRYINGKVTLFTSNSPISGTAYDERIKNRVAVMTYEVQFPEESIRGYMAEADNKSMIEKILGGQG</sequence>
<evidence type="ECO:0000313" key="2">
    <source>
        <dbReference type="EMBL" id="MDQ0153655.1"/>
    </source>
</evidence>
<dbReference type="Proteomes" id="UP001241537">
    <property type="component" value="Unassembled WGS sequence"/>
</dbReference>
<reference evidence="2" key="1">
    <citation type="submission" date="2023-07" db="EMBL/GenBank/DDBJ databases">
        <title>Genomic Encyclopedia of Type Strains, Phase IV (KMG-IV): sequencing the most valuable type-strain genomes for metagenomic binning, comparative biology and taxonomic classification.</title>
        <authorList>
            <person name="Goeker M."/>
        </authorList>
    </citation>
    <scope>NUCLEOTIDE SEQUENCE</scope>
    <source>
        <strain evidence="2">DSM 19659</strain>
    </source>
</reference>
<gene>
    <name evidence="2" type="ORF">J2S20_002377</name>
</gene>
<dbReference type="RefSeq" id="WP_307255533.1">
    <property type="nucleotide sequence ID" value="NZ_JAUSTO010000029.1"/>
</dbReference>
<dbReference type="PANTHER" id="PTHR30050">
    <property type="entry name" value="CHROMOSOMAL REPLICATION INITIATOR PROTEIN DNAA"/>
    <property type="match status" value="1"/>
</dbReference>
<feature type="domain" description="IstB-like ATP-binding" evidence="1">
    <location>
        <begin position="63"/>
        <end position="227"/>
    </location>
</feature>
<evidence type="ECO:0000313" key="3">
    <source>
        <dbReference type="Proteomes" id="UP001241537"/>
    </source>
</evidence>
<organism evidence="2 3">
    <name type="scientific">Moryella indoligenes</name>
    <dbReference type="NCBI Taxonomy" id="371674"/>
    <lineage>
        <taxon>Bacteria</taxon>
        <taxon>Bacillati</taxon>
        <taxon>Bacillota</taxon>
        <taxon>Clostridia</taxon>
        <taxon>Lachnospirales</taxon>
        <taxon>Lachnospiraceae</taxon>
        <taxon>Moryella</taxon>
    </lineage>
</organism>
<dbReference type="InterPro" id="IPR002611">
    <property type="entry name" value="IstB_ATP-bd"/>
</dbReference>
<dbReference type="GO" id="GO:0006260">
    <property type="term" value="P:DNA replication"/>
    <property type="evidence" value="ECO:0007669"/>
    <property type="project" value="TreeGrafter"/>
</dbReference>
<protein>
    <submittedName>
        <fullName evidence="2">DNA replication protein DnaC</fullName>
    </submittedName>
</protein>
<dbReference type="SUPFAM" id="SSF52540">
    <property type="entry name" value="P-loop containing nucleoside triphosphate hydrolases"/>
    <property type="match status" value="1"/>
</dbReference>
<keyword evidence="3" id="KW-1185">Reference proteome</keyword>
<dbReference type="Pfam" id="PF01695">
    <property type="entry name" value="IstB_IS21"/>
    <property type="match status" value="1"/>
</dbReference>
<name>A0AAE4ALX5_9FIRM</name>
<dbReference type="GO" id="GO:0005524">
    <property type="term" value="F:ATP binding"/>
    <property type="evidence" value="ECO:0007669"/>
    <property type="project" value="InterPro"/>
</dbReference>
<dbReference type="Gene3D" id="3.40.50.300">
    <property type="entry name" value="P-loop containing nucleotide triphosphate hydrolases"/>
    <property type="match status" value="1"/>
</dbReference>
<dbReference type="AlphaFoldDB" id="A0AAE4ALX5"/>
<comment type="caution">
    <text evidence="2">The sequence shown here is derived from an EMBL/GenBank/DDBJ whole genome shotgun (WGS) entry which is preliminary data.</text>
</comment>
<dbReference type="EMBL" id="JAUSTO010000029">
    <property type="protein sequence ID" value="MDQ0153655.1"/>
    <property type="molecule type" value="Genomic_DNA"/>
</dbReference>
<dbReference type="PANTHER" id="PTHR30050:SF4">
    <property type="entry name" value="ATP-BINDING PROTEIN RV3427C IN INSERTION SEQUENCE-RELATED"/>
    <property type="match status" value="1"/>
</dbReference>
<proteinExistence type="predicted"/>